<accession>A0A0N5AT56</accession>
<reference evidence="2" key="1">
    <citation type="submission" date="2017-02" db="UniProtKB">
        <authorList>
            <consortium name="WormBaseParasite"/>
        </authorList>
    </citation>
    <scope>IDENTIFICATION</scope>
</reference>
<name>A0A0N5AT56_9BILA</name>
<protein>
    <submittedName>
        <fullName evidence="2">Uncharacterized protein</fullName>
    </submittedName>
</protein>
<sequence>MIDDDTINGRSGRELVRELLHYCISCMKLCKRMTANVVCFIFNIKAMQKEALIRSFNCSDSMLAPFKTYLIKIIDSGFDFGFFESTANLNPMQFFPNPQTPDCLSSKYY</sequence>
<dbReference type="AlphaFoldDB" id="A0A0N5AT56"/>
<organism evidence="1 2">
    <name type="scientific">Syphacia muris</name>
    <dbReference type="NCBI Taxonomy" id="451379"/>
    <lineage>
        <taxon>Eukaryota</taxon>
        <taxon>Metazoa</taxon>
        <taxon>Ecdysozoa</taxon>
        <taxon>Nematoda</taxon>
        <taxon>Chromadorea</taxon>
        <taxon>Rhabditida</taxon>
        <taxon>Spirurina</taxon>
        <taxon>Oxyuridomorpha</taxon>
        <taxon>Oxyuroidea</taxon>
        <taxon>Oxyuridae</taxon>
        <taxon>Syphacia</taxon>
    </lineage>
</organism>
<keyword evidence="1" id="KW-1185">Reference proteome</keyword>
<dbReference type="WBParaSite" id="SMUV_0000800001-mRNA-1">
    <property type="protein sequence ID" value="SMUV_0000800001-mRNA-1"/>
    <property type="gene ID" value="SMUV_0000800001"/>
</dbReference>
<evidence type="ECO:0000313" key="2">
    <source>
        <dbReference type="WBParaSite" id="SMUV_0000800001-mRNA-1"/>
    </source>
</evidence>
<dbReference type="Proteomes" id="UP000046393">
    <property type="component" value="Unplaced"/>
</dbReference>
<proteinExistence type="predicted"/>
<evidence type="ECO:0000313" key="1">
    <source>
        <dbReference type="Proteomes" id="UP000046393"/>
    </source>
</evidence>